<accession>A0AAP0I4C9</accession>
<organism evidence="1 2">
    <name type="scientific">Stephania yunnanensis</name>
    <dbReference type="NCBI Taxonomy" id="152371"/>
    <lineage>
        <taxon>Eukaryota</taxon>
        <taxon>Viridiplantae</taxon>
        <taxon>Streptophyta</taxon>
        <taxon>Embryophyta</taxon>
        <taxon>Tracheophyta</taxon>
        <taxon>Spermatophyta</taxon>
        <taxon>Magnoliopsida</taxon>
        <taxon>Ranunculales</taxon>
        <taxon>Menispermaceae</taxon>
        <taxon>Menispermoideae</taxon>
        <taxon>Cissampelideae</taxon>
        <taxon>Stephania</taxon>
    </lineage>
</organism>
<reference evidence="1 2" key="1">
    <citation type="submission" date="2024-01" db="EMBL/GenBank/DDBJ databases">
        <title>Genome assemblies of Stephania.</title>
        <authorList>
            <person name="Yang L."/>
        </authorList>
    </citation>
    <scope>NUCLEOTIDE SEQUENCE [LARGE SCALE GENOMIC DNA]</scope>
    <source>
        <strain evidence="1">YNDBR</strain>
        <tissue evidence="1">Leaf</tissue>
    </source>
</reference>
<protein>
    <submittedName>
        <fullName evidence="1">Uncharacterized protein</fullName>
    </submittedName>
</protein>
<sequence length="80" mass="8456">MLIYGGDIKDVYGLGRGGGSYTSTLEVPAPGGVWSSHRAVPSLWKIGVVTLIYTFTDIVAVDSKTVECFSEKCATLGAEL</sequence>
<evidence type="ECO:0000313" key="2">
    <source>
        <dbReference type="Proteomes" id="UP001420932"/>
    </source>
</evidence>
<dbReference type="Proteomes" id="UP001420932">
    <property type="component" value="Unassembled WGS sequence"/>
</dbReference>
<proteinExistence type="predicted"/>
<name>A0AAP0I4C9_9MAGN</name>
<dbReference type="EMBL" id="JBBNAF010000010">
    <property type="protein sequence ID" value="KAK9108390.1"/>
    <property type="molecule type" value="Genomic_DNA"/>
</dbReference>
<keyword evidence="2" id="KW-1185">Reference proteome</keyword>
<gene>
    <name evidence="1" type="ORF">Syun_024401</name>
</gene>
<evidence type="ECO:0000313" key="1">
    <source>
        <dbReference type="EMBL" id="KAK9108390.1"/>
    </source>
</evidence>
<dbReference type="AlphaFoldDB" id="A0AAP0I4C9"/>
<comment type="caution">
    <text evidence="1">The sequence shown here is derived from an EMBL/GenBank/DDBJ whole genome shotgun (WGS) entry which is preliminary data.</text>
</comment>